<evidence type="ECO:0008006" key="3">
    <source>
        <dbReference type="Google" id="ProtNLM"/>
    </source>
</evidence>
<comment type="caution">
    <text evidence="1">The sequence shown here is derived from an EMBL/GenBank/DDBJ whole genome shotgun (WGS) entry which is preliminary data.</text>
</comment>
<dbReference type="InterPro" id="IPR031423">
    <property type="entry name" value="Phosphatase_SCO2771"/>
</dbReference>
<evidence type="ECO:0000313" key="2">
    <source>
        <dbReference type="Proteomes" id="UP000295136"/>
    </source>
</evidence>
<name>A0A4R5FSK5_9ACTN</name>
<protein>
    <recommendedName>
        <fullName evidence="3">Phosphatase</fullName>
    </recommendedName>
</protein>
<proteinExistence type="predicted"/>
<reference evidence="1 2" key="1">
    <citation type="submission" date="2019-03" db="EMBL/GenBank/DDBJ databases">
        <title>Draft genome sequences of novel Actinobacteria.</title>
        <authorList>
            <person name="Sahin N."/>
            <person name="Ay H."/>
            <person name="Saygin H."/>
        </authorList>
    </citation>
    <scope>NUCLEOTIDE SEQUENCE [LARGE SCALE GENOMIC DNA]</scope>
    <source>
        <strain evidence="1 2">6K102</strain>
    </source>
</reference>
<evidence type="ECO:0000313" key="1">
    <source>
        <dbReference type="EMBL" id="TDE56301.1"/>
    </source>
</evidence>
<keyword evidence="2" id="KW-1185">Reference proteome</keyword>
<organism evidence="1 2">
    <name type="scientific">Nonomuraea mesophila</name>
    <dbReference type="NCBI Taxonomy" id="2530382"/>
    <lineage>
        <taxon>Bacteria</taxon>
        <taxon>Bacillati</taxon>
        <taxon>Actinomycetota</taxon>
        <taxon>Actinomycetes</taxon>
        <taxon>Streptosporangiales</taxon>
        <taxon>Streptosporangiaceae</taxon>
        <taxon>Nonomuraea</taxon>
    </lineage>
</organism>
<dbReference type="Pfam" id="PF15698">
    <property type="entry name" value="Phosphatase"/>
    <property type="match status" value="1"/>
</dbReference>
<accession>A0A4R5FSK5</accession>
<sequence>MRTAHGEAELRELLVERSLTGGIRTTRRQSLAYARKMLEGDPDNTFGLQDWRTATLDEVVTAVEAGIGDRITHGDPGLGYIAPEHTLAGVRAHADALAPFLRDGGAAVLLATGHPTGLLDHYAELAGALRNAGNRIVRVLDDHRLDLAVGAHSAGETGIRFFGGVACAFHDEAILHTHRPDYMEAMIAAATGDGVRIDLVIADHGMAGAAIAAGLNTLSIADANDIALFLARSRGRNEPVLPIEDNFTPAEFAPVTAFMLRRAVGTAV</sequence>
<dbReference type="AlphaFoldDB" id="A0A4R5FSK5"/>
<dbReference type="RefSeq" id="WP_132630163.1">
    <property type="nucleotide sequence ID" value="NZ_SMLD01000021.1"/>
</dbReference>
<dbReference type="Proteomes" id="UP000295136">
    <property type="component" value="Unassembled WGS sequence"/>
</dbReference>
<gene>
    <name evidence="1" type="ORF">E1295_11095</name>
</gene>
<dbReference type="EMBL" id="SMLD01000021">
    <property type="protein sequence ID" value="TDE56301.1"/>
    <property type="molecule type" value="Genomic_DNA"/>
</dbReference>